<dbReference type="PANTHER" id="PTHR30041">
    <property type="entry name" value="ARSENATE REDUCTASE"/>
    <property type="match status" value="1"/>
</dbReference>
<dbReference type="RefSeq" id="WP_279449483.1">
    <property type="nucleotide sequence ID" value="NZ_JAZBJM010000002.1"/>
</dbReference>
<sequence>MQKVYYLSTCDTCKRVMNEVEIPSSFIKQDIKTQGITEEELDELFNLTDSFENLFSRRAKLFQERKLKDENLLEEDYKQLILEHYTFLKRPVIVNNDEIFIGSSAKTVAAAKKSIHPKSK</sequence>
<comment type="similarity">
    <text evidence="1 2">Belongs to the ArsC family.</text>
</comment>
<dbReference type="EMBL" id="JBANCF010000002">
    <property type="protein sequence ID" value="MEM0572809.1"/>
    <property type="molecule type" value="Genomic_DNA"/>
</dbReference>
<evidence type="ECO:0000313" key="4">
    <source>
        <dbReference type="EMBL" id="MEM0572809.1"/>
    </source>
</evidence>
<evidence type="ECO:0000256" key="2">
    <source>
        <dbReference type="PROSITE-ProRule" id="PRU01282"/>
    </source>
</evidence>
<protein>
    <submittedName>
        <fullName evidence="3">ArsC/Spx/MgsR family protein</fullName>
    </submittedName>
</protein>
<dbReference type="InterPro" id="IPR006660">
    <property type="entry name" value="Arsenate_reductase-like"/>
</dbReference>
<accession>A0AB35YQ01</accession>
<keyword evidence="6" id="KW-1185">Reference proteome</keyword>
<dbReference type="Proteomes" id="UP001388259">
    <property type="component" value="Unassembled WGS sequence"/>
</dbReference>
<reference evidence="3 6" key="1">
    <citation type="submission" date="2024-01" db="EMBL/GenBank/DDBJ databases">
        <title>Aequorivita flavus sp. nov., isolated from deep-sea sediment.</title>
        <authorList>
            <person name="Chen X."/>
        </authorList>
    </citation>
    <scope>NUCLEOTIDE SEQUENCE</scope>
    <source>
        <strain evidence="3">MCCC 1A16923</strain>
        <strain evidence="4 6">MCCC 1A16935</strain>
    </source>
</reference>
<gene>
    <name evidence="4" type="ORF">VZD24_04720</name>
    <name evidence="3" type="ORF">VZD85_03390</name>
</gene>
<evidence type="ECO:0000313" key="6">
    <source>
        <dbReference type="Proteomes" id="UP001390963"/>
    </source>
</evidence>
<dbReference type="EMBL" id="JAZBJM010000002">
    <property type="protein sequence ID" value="MEM0517385.1"/>
    <property type="molecule type" value="Genomic_DNA"/>
</dbReference>
<dbReference type="AlphaFoldDB" id="A0AB35YQ01"/>
<comment type="caution">
    <text evidence="3">The sequence shown here is derived from an EMBL/GenBank/DDBJ whole genome shotgun (WGS) entry which is preliminary data.</text>
</comment>
<dbReference type="PANTHER" id="PTHR30041:SF7">
    <property type="entry name" value="GLOBAL TRANSCRIPTIONAL REGULATOR SPX"/>
    <property type="match status" value="1"/>
</dbReference>
<proteinExistence type="inferred from homology"/>
<evidence type="ECO:0000256" key="1">
    <source>
        <dbReference type="ARBA" id="ARBA00007198"/>
    </source>
</evidence>
<organism evidence="3 5">
    <name type="scientific">Aequorivita flava</name>
    <dbReference type="NCBI Taxonomy" id="3114371"/>
    <lineage>
        <taxon>Bacteria</taxon>
        <taxon>Pseudomonadati</taxon>
        <taxon>Bacteroidota</taxon>
        <taxon>Flavobacteriia</taxon>
        <taxon>Flavobacteriales</taxon>
        <taxon>Flavobacteriaceae</taxon>
        <taxon>Aequorivita</taxon>
    </lineage>
</organism>
<dbReference type="SUPFAM" id="SSF52833">
    <property type="entry name" value="Thioredoxin-like"/>
    <property type="match status" value="1"/>
</dbReference>
<evidence type="ECO:0000313" key="3">
    <source>
        <dbReference type="EMBL" id="MEM0517385.1"/>
    </source>
</evidence>
<dbReference type="Proteomes" id="UP001390963">
    <property type="component" value="Unassembled WGS sequence"/>
</dbReference>
<dbReference type="Pfam" id="PF03960">
    <property type="entry name" value="ArsC"/>
    <property type="match status" value="1"/>
</dbReference>
<dbReference type="PROSITE" id="PS51353">
    <property type="entry name" value="ARSC"/>
    <property type="match status" value="1"/>
</dbReference>
<dbReference type="InterPro" id="IPR036249">
    <property type="entry name" value="Thioredoxin-like_sf"/>
</dbReference>
<dbReference type="Gene3D" id="3.40.30.10">
    <property type="entry name" value="Glutaredoxin"/>
    <property type="match status" value="1"/>
</dbReference>
<evidence type="ECO:0000313" key="5">
    <source>
        <dbReference type="Proteomes" id="UP001388259"/>
    </source>
</evidence>
<name>A0AB35YQ01_9FLAO</name>